<keyword evidence="5" id="KW-1185">Reference proteome</keyword>
<evidence type="ECO:0000259" key="2">
    <source>
        <dbReference type="Pfam" id="PF13976"/>
    </source>
</evidence>
<accession>T1ITD7</accession>
<evidence type="ECO:0008006" key="6">
    <source>
        <dbReference type="Google" id="ProtNLM"/>
    </source>
</evidence>
<feature type="domain" description="GAG-pre-integrase" evidence="2">
    <location>
        <begin position="123"/>
        <end position="172"/>
    </location>
</feature>
<organism evidence="4 5">
    <name type="scientific">Strigamia maritima</name>
    <name type="common">European centipede</name>
    <name type="synonym">Geophilus maritimus</name>
    <dbReference type="NCBI Taxonomy" id="126957"/>
    <lineage>
        <taxon>Eukaryota</taxon>
        <taxon>Metazoa</taxon>
        <taxon>Ecdysozoa</taxon>
        <taxon>Arthropoda</taxon>
        <taxon>Myriapoda</taxon>
        <taxon>Chilopoda</taxon>
        <taxon>Pleurostigmophora</taxon>
        <taxon>Geophilomorpha</taxon>
        <taxon>Linotaeniidae</taxon>
        <taxon>Strigamia</taxon>
    </lineage>
</organism>
<dbReference type="EnsemblMetazoa" id="SMAR004383-RA">
    <property type="protein sequence ID" value="SMAR004383-PA"/>
    <property type="gene ID" value="SMAR004383"/>
</dbReference>
<reference evidence="5" key="1">
    <citation type="submission" date="2011-05" db="EMBL/GenBank/DDBJ databases">
        <authorList>
            <person name="Richards S.R."/>
            <person name="Qu J."/>
            <person name="Jiang H."/>
            <person name="Jhangiani S.N."/>
            <person name="Agravi P."/>
            <person name="Goodspeed R."/>
            <person name="Gross S."/>
            <person name="Mandapat C."/>
            <person name="Jackson L."/>
            <person name="Mathew T."/>
            <person name="Pu L."/>
            <person name="Thornton R."/>
            <person name="Saada N."/>
            <person name="Wilczek-Boney K.B."/>
            <person name="Lee S."/>
            <person name="Kovar C."/>
            <person name="Wu Y."/>
            <person name="Scherer S.E."/>
            <person name="Worley K.C."/>
            <person name="Muzny D.M."/>
            <person name="Gibbs R."/>
        </authorList>
    </citation>
    <scope>NUCLEOTIDE SEQUENCE</scope>
    <source>
        <strain evidence="5">Brora</strain>
    </source>
</reference>
<evidence type="ECO:0000313" key="4">
    <source>
        <dbReference type="EnsemblMetazoa" id="SMAR004383-PA"/>
    </source>
</evidence>
<dbReference type="EMBL" id="JH431478">
    <property type="status" value="NOT_ANNOTATED_CDS"/>
    <property type="molecule type" value="Genomic_DNA"/>
</dbReference>
<evidence type="ECO:0000313" key="5">
    <source>
        <dbReference type="Proteomes" id="UP000014500"/>
    </source>
</evidence>
<dbReference type="Proteomes" id="UP000014500">
    <property type="component" value="Unassembled WGS sequence"/>
</dbReference>
<dbReference type="InterPro" id="IPR025724">
    <property type="entry name" value="GAG-pre-integrase_dom"/>
</dbReference>
<dbReference type="HOGENOM" id="CLU_680301_0_0_1"/>
<evidence type="ECO:0000256" key="1">
    <source>
        <dbReference type="SAM" id="MobiDB-lite"/>
    </source>
</evidence>
<feature type="domain" description="Retroviral polymerase SH3-like" evidence="3">
    <location>
        <begin position="196"/>
        <end position="257"/>
    </location>
</feature>
<sequence>MRLELGEGSSSITGRGTIELTAQVQGASYEIKLLNVYFVKNFKRNLISIGKIDCAKYHVSIYNNLMKVYKTNSKVCSLYGKLEDGLYRIQGPVKYRQNSNSNLNKSGTRATEPSPTGKPGNYSVSVNMWHQRFGHMYTKGLNYLLNNVNVKGIELHQKVSNAICDNCELSKSTRAGFKSESLLVAMSLAHLKIPGSLAYVHVPKPSRSDKLESRAWKDVMVGYAMGTRGFRIWDPITGDVYESKHVKFDETRLYKDVSGRMWYQTLDTALRQIGFERVYGFNCVYSYSTQAILPVYVDDMVLFAKDATVQRDLIEALGQHFNIVNLGPVTKLLGVEFKRDDKHLLLHQSGFIKKLAEAQDYNLSRAFSFLPRFSQDGASEVLMPINKLFYMFGPFKFEFSRNYMH</sequence>
<protein>
    <recommendedName>
        <fullName evidence="6">GAG-pre-integrase domain-containing protein</fullName>
    </recommendedName>
</protein>
<dbReference type="InterPro" id="IPR057670">
    <property type="entry name" value="SH3_retrovirus"/>
</dbReference>
<dbReference type="Pfam" id="PF13976">
    <property type="entry name" value="gag_pre-integrs"/>
    <property type="match status" value="1"/>
</dbReference>
<proteinExistence type="predicted"/>
<dbReference type="Pfam" id="PF25597">
    <property type="entry name" value="SH3_retrovirus"/>
    <property type="match status" value="1"/>
</dbReference>
<feature type="compositionally biased region" description="Polar residues" evidence="1">
    <location>
        <begin position="97"/>
        <end position="114"/>
    </location>
</feature>
<evidence type="ECO:0000259" key="3">
    <source>
        <dbReference type="Pfam" id="PF25597"/>
    </source>
</evidence>
<dbReference type="eggNOG" id="KOG0017">
    <property type="taxonomic scope" value="Eukaryota"/>
</dbReference>
<reference evidence="4" key="2">
    <citation type="submission" date="2015-02" db="UniProtKB">
        <authorList>
            <consortium name="EnsemblMetazoa"/>
        </authorList>
    </citation>
    <scope>IDENTIFICATION</scope>
</reference>
<feature type="region of interest" description="Disordered" evidence="1">
    <location>
        <begin position="97"/>
        <end position="119"/>
    </location>
</feature>
<name>T1ITD7_STRMM</name>
<dbReference type="AlphaFoldDB" id="T1ITD7"/>
<dbReference type="PhylomeDB" id="T1ITD7"/>